<feature type="region of interest" description="Disordered" evidence="5">
    <location>
        <begin position="83"/>
        <end position="102"/>
    </location>
</feature>
<reference evidence="7" key="1">
    <citation type="journal article" date="2016" name="Front. Microbiol.">
        <title>Genome Sequence of the Piezophilic, Mesophilic Sulfate-Reducing Bacterium Desulfovibrio indicus J2T.</title>
        <authorList>
            <person name="Cao J."/>
            <person name="Maignien L."/>
            <person name="Shao Z."/>
            <person name="Alain K."/>
            <person name="Jebbar M."/>
        </authorList>
    </citation>
    <scope>NUCLEOTIDE SEQUENCE</scope>
    <source>
        <strain evidence="7">JCM 32048</strain>
    </source>
</reference>
<dbReference type="Gene3D" id="3.40.50.2300">
    <property type="match status" value="1"/>
</dbReference>
<dbReference type="Proteomes" id="UP001055286">
    <property type="component" value="Unassembled WGS sequence"/>
</dbReference>
<dbReference type="SUPFAM" id="SSF52172">
    <property type="entry name" value="CheY-like"/>
    <property type="match status" value="1"/>
</dbReference>
<reference evidence="7" key="2">
    <citation type="submission" date="2021-08" db="EMBL/GenBank/DDBJ databases">
        <authorList>
            <person name="Tani A."/>
            <person name="Ola A."/>
            <person name="Ogura Y."/>
            <person name="Katsura K."/>
            <person name="Hayashi T."/>
        </authorList>
    </citation>
    <scope>NUCLEOTIDE SEQUENCE</scope>
    <source>
        <strain evidence="7">JCM 32048</strain>
    </source>
</reference>
<evidence type="ECO:0000256" key="1">
    <source>
        <dbReference type="ARBA" id="ARBA00022553"/>
    </source>
</evidence>
<dbReference type="PANTHER" id="PTHR44591:SF3">
    <property type="entry name" value="RESPONSE REGULATORY DOMAIN-CONTAINING PROTEIN"/>
    <property type="match status" value="1"/>
</dbReference>
<gene>
    <name evidence="7" type="ORF">MPEAHAMD_4872</name>
</gene>
<dbReference type="Pfam" id="PF00072">
    <property type="entry name" value="Response_reg"/>
    <property type="match status" value="1"/>
</dbReference>
<dbReference type="InterPro" id="IPR050595">
    <property type="entry name" value="Bact_response_regulator"/>
</dbReference>
<evidence type="ECO:0000256" key="5">
    <source>
        <dbReference type="SAM" id="MobiDB-lite"/>
    </source>
</evidence>
<feature type="modified residue" description="4-aspartylphosphate" evidence="4">
    <location>
        <position position="61"/>
    </location>
</feature>
<evidence type="ECO:0000256" key="4">
    <source>
        <dbReference type="PROSITE-ProRule" id="PRU00169"/>
    </source>
</evidence>
<feature type="domain" description="Response regulatory" evidence="6">
    <location>
        <begin position="11"/>
        <end position="124"/>
    </location>
</feature>
<evidence type="ECO:0000259" key="6">
    <source>
        <dbReference type="PROSITE" id="PS50110"/>
    </source>
</evidence>
<dbReference type="EMBL" id="BPQJ01000028">
    <property type="protein sequence ID" value="GJD64687.1"/>
    <property type="molecule type" value="Genomic_DNA"/>
</dbReference>
<keyword evidence="3" id="KW-0804">Transcription</keyword>
<dbReference type="InterPro" id="IPR001789">
    <property type="entry name" value="Sig_transdc_resp-reg_receiver"/>
</dbReference>
<dbReference type="AlphaFoldDB" id="A0AA37M6U0"/>
<keyword evidence="8" id="KW-1185">Reference proteome</keyword>
<dbReference type="SMART" id="SM00448">
    <property type="entry name" value="REC"/>
    <property type="match status" value="1"/>
</dbReference>
<evidence type="ECO:0000256" key="2">
    <source>
        <dbReference type="ARBA" id="ARBA00023015"/>
    </source>
</evidence>
<comment type="caution">
    <text evidence="7">The sequence shown here is derived from an EMBL/GenBank/DDBJ whole genome shotgun (WGS) entry which is preliminary data.</text>
</comment>
<keyword evidence="1 4" id="KW-0597">Phosphoprotein</keyword>
<dbReference type="RefSeq" id="WP_238192655.1">
    <property type="nucleotide sequence ID" value="NZ_BPQJ01000028.1"/>
</dbReference>
<organism evidence="7 8">
    <name type="scientific">Methylobacterium frigidaeris</name>
    <dbReference type="NCBI Taxonomy" id="2038277"/>
    <lineage>
        <taxon>Bacteria</taxon>
        <taxon>Pseudomonadati</taxon>
        <taxon>Pseudomonadota</taxon>
        <taxon>Alphaproteobacteria</taxon>
        <taxon>Hyphomicrobiales</taxon>
        <taxon>Methylobacteriaceae</taxon>
        <taxon>Methylobacterium</taxon>
    </lineage>
</organism>
<dbReference type="PANTHER" id="PTHR44591">
    <property type="entry name" value="STRESS RESPONSE REGULATOR PROTEIN 1"/>
    <property type="match status" value="1"/>
</dbReference>
<name>A0AA37M6U0_9HYPH</name>
<evidence type="ECO:0000313" key="8">
    <source>
        <dbReference type="Proteomes" id="UP001055286"/>
    </source>
</evidence>
<accession>A0AA37M6U0</accession>
<keyword evidence="2" id="KW-0805">Transcription regulation</keyword>
<sequence length="127" mass="13455">MTDIDPEQPRVVILVEEEADQREAITALLIEAGFKVAQAVTTDEGLALLSALKTAAALVTDAHVPGSIDGWELAQEARQRRPEMAVVVTSGHSDPTSGPLPDGAEFVLKPDIVGALAPMLRKLVAHK</sequence>
<dbReference type="GO" id="GO:0000160">
    <property type="term" value="P:phosphorelay signal transduction system"/>
    <property type="evidence" value="ECO:0007669"/>
    <property type="project" value="InterPro"/>
</dbReference>
<protein>
    <recommendedName>
        <fullName evidence="6">Response regulatory domain-containing protein</fullName>
    </recommendedName>
</protein>
<evidence type="ECO:0000313" key="7">
    <source>
        <dbReference type="EMBL" id="GJD64687.1"/>
    </source>
</evidence>
<proteinExistence type="predicted"/>
<evidence type="ECO:0000256" key="3">
    <source>
        <dbReference type="ARBA" id="ARBA00023163"/>
    </source>
</evidence>
<dbReference type="PROSITE" id="PS50110">
    <property type="entry name" value="RESPONSE_REGULATORY"/>
    <property type="match status" value="1"/>
</dbReference>
<dbReference type="InterPro" id="IPR011006">
    <property type="entry name" value="CheY-like_superfamily"/>
</dbReference>